<evidence type="ECO:0000313" key="5">
    <source>
        <dbReference type="Proteomes" id="UP000800092"/>
    </source>
</evidence>
<evidence type="ECO:0000256" key="1">
    <source>
        <dbReference type="ARBA" id="ARBA00006174"/>
    </source>
</evidence>
<dbReference type="Pfam" id="PF19305">
    <property type="entry name" value="MmgE_PrpD_C"/>
    <property type="match status" value="1"/>
</dbReference>
<dbReference type="OrthoDB" id="10267976at2759"/>
<gene>
    <name evidence="4" type="ORF">EV356DRAFT_443608</name>
</gene>
<dbReference type="Pfam" id="PF03972">
    <property type="entry name" value="MmgE_PrpD_N"/>
    <property type="match status" value="1"/>
</dbReference>
<sequence length="454" mass="48093">MATAKLAQWAVNLQFSQLPSSVTQAANRSFYNWAGCAIGGSTHPATLKASTALRPFFGQPTSSLLGRSASSQDGKADAQHAALINGIASHVHDYDDTHLETIIHPTGPVASALLAQAEALETPTSGKDFLLALVAGIEAECKLGLTVWPKHYDLGWHITSTVGSIGAAVAVGKLLKLDEEKMGHAISIAATQVTGLREQFGSDTKSFHIGRSAQNGLLAAALARNGYTGSLHALEAKRGWVNVVGAGSNRLEEMVGSLGTIWEVEKNSFKPFPCGIVVHPSIDGCIQLHDEMRERGLVANEDTIESVKARVHPLVLELTGKKTPIDGLQAKFSVYHGAAVGLVMGKAGPAQYEDPLVISQEIVGVRERFEATADGNLMADEADILLTMKDGTVLRKHVEHAIGSLEAPMTDEQLQTKFKDQSMPVLGRNGTAAASKAFRSMEGAESVAKIAPSI</sequence>
<dbReference type="PANTHER" id="PTHR16943">
    <property type="entry name" value="2-METHYLCITRATE DEHYDRATASE-RELATED"/>
    <property type="match status" value="1"/>
</dbReference>
<dbReference type="PANTHER" id="PTHR16943:SF8">
    <property type="entry name" value="2-METHYLCITRATE DEHYDRATASE"/>
    <property type="match status" value="1"/>
</dbReference>
<accession>A0A6A6HF92</accession>
<dbReference type="SUPFAM" id="SSF103378">
    <property type="entry name" value="2-methylcitrate dehydratase PrpD"/>
    <property type="match status" value="1"/>
</dbReference>
<dbReference type="InterPro" id="IPR036148">
    <property type="entry name" value="MmgE/PrpD_sf"/>
</dbReference>
<dbReference type="GO" id="GO:0016829">
    <property type="term" value="F:lyase activity"/>
    <property type="evidence" value="ECO:0007669"/>
    <property type="project" value="InterPro"/>
</dbReference>
<dbReference type="InterPro" id="IPR005656">
    <property type="entry name" value="MmgE_PrpD"/>
</dbReference>
<dbReference type="AlphaFoldDB" id="A0A6A6HF92"/>
<dbReference type="InterPro" id="IPR045336">
    <property type="entry name" value="MmgE_PrpD_N"/>
</dbReference>
<evidence type="ECO:0000259" key="3">
    <source>
        <dbReference type="Pfam" id="PF19305"/>
    </source>
</evidence>
<dbReference type="InterPro" id="IPR042183">
    <property type="entry name" value="MmgE/PrpD_sf_1"/>
</dbReference>
<reference evidence="4" key="1">
    <citation type="journal article" date="2020" name="Stud. Mycol.">
        <title>101 Dothideomycetes genomes: a test case for predicting lifestyles and emergence of pathogens.</title>
        <authorList>
            <person name="Haridas S."/>
            <person name="Albert R."/>
            <person name="Binder M."/>
            <person name="Bloem J."/>
            <person name="Labutti K."/>
            <person name="Salamov A."/>
            <person name="Andreopoulos B."/>
            <person name="Baker S."/>
            <person name="Barry K."/>
            <person name="Bills G."/>
            <person name="Bluhm B."/>
            <person name="Cannon C."/>
            <person name="Castanera R."/>
            <person name="Culley D."/>
            <person name="Daum C."/>
            <person name="Ezra D."/>
            <person name="Gonzalez J."/>
            <person name="Henrissat B."/>
            <person name="Kuo A."/>
            <person name="Liang C."/>
            <person name="Lipzen A."/>
            <person name="Lutzoni F."/>
            <person name="Magnuson J."/>
            <person name="Mondo S."/>
            <person name="Nolan M."/>
            <person name="Ohm R."/>
            <person name="Pangilinan J."/>
            <person name="Park H.-J."/>
            <person name="Ramirez L."/>
            <person name="Alfaro M."/>
            <person name="Sun H."/>
            <person name="Tritt A."/>
            <person name="Yoshinaga Y."/>
            <person name="Zwiers L.-H."/>
            <person name="Turgeon B."/>
            <person name="Goodwin S."/>
            <person name="Spatafora J."/>
            <person name="Crous P."/>
            <person name="Grigoriev I."/>
        </authorList>
    </citation>
    <scope>NUCLEOTIDE SEQUENCE</scope>
    <source>
        <strain evidence="4">Tuck. ex Michener</strain>
    </source>
</reference>
<dbReference type="InterPro" id="IPR045337">
    <property type="entry name" value="MmgE_PrpD_C"/>
</dbReference>
<dbReference type="EMBL" id="ML991786">
    <property type="protein sequence ID" value="KAF2236193.1"/>
    <property type="molecule type" value="Genomic_DNA"/>
</dbReference>
<dbReference type="Gene3D" id="1.10.4100.10">
    <property type="entry name" value="2-methylcitrate dehydratase PrpD"/>
    <property type="match status" value="1"/>
</dbReference>
<protein>
    <submittedName>
        <fullName evidence="4">MmgE/PrpD family protein</fullName>
    </submittedName>
</protein>
<feature type="domain" description="MmgE/PrpD N-terminal" evidence="2">
    <location>
        <begin position="5"/>
        <end position="247"/>
    </location>
</feature>
<keyword evidence="5" id="KW-1185">Reference proteome</keyword>
<dbReference type="InterPro" id="IPR042188">
    <property type="entry name" value="MmgE/PrpD_sf_2"/>
</dbReference>
<proteinExistence type="inferred from homology"/>
<dbReference type="Proteomes" id="UP000800092">
    <property type="component" value="Unassembled WGS sequence"/>
</dbReference>
<name>A0A6A6HF92_VIRVR</name>
<comment type="similarity">
    <text evidence="1">Belongs to the PrpD family.</text>
</comment>
<evidence type="ECO:0000259" key="2">
    <source>
        <dbReference type="Pfam" id="PF03972"/>
    </source>
</evidence>
<dbReference type="Gene3D" id="3.30.1330.120">
    <property type="entry name" value="2-methylcitrate dehydratase PrpD"/>
    <property type="match status" value="1"/>
</dbReference>
<evidence type="ECO:0000313" key="4">
    <source>
        <dbReference type="EMBL" id="KAF2236193.1"/>
    </source>
</evidence>
<feature type="domain" description="MmgE/PrpD C-terminal" evidence="3">
    <location>
        <begin position="272"/>
        <end position="430"/>
    </location>
</feature>
<organism evidence="4 5">
    <name type="scientific">Viridothelium virens</name>
    <name type="common">Speckled blister lichen</name>
    <name type="synonym">Trypethelium virens</name>
    <dbReference type="NCBI Taxonomy" id="1048519"/>
    <lineage>
        <taxon>Eukaryota</taxon>
        <taxon>Fungi</taxon>
        <taxon>Dikarya</taxon>
        <taxon>Ascomycota</taxon>
        <taxon>Pezizomycotina</taxon>
        <taxon>Dothideomycetes</taxon>
        <taxon>Dothideomycetes incertae sedis</taxon>
        <taxon>Trypetheliales</taxon>
        <taxon>Trypetheliaceae</taxon>
        <taxon>Viridothelium</taxon>
    </lineage>
</organism>